<dbReference type="InterPro" id="IPR014729">
    <property type="entry name" value="Rossmann-like_a/b/a_fold"/>
</dbReference>
<dbReference type="Gene3D" id="3.40.50.620">
    <property type="entry name" value="HUPs"/>
    <property type="match status" value="1"/>
</dbReference>
<reference evidence="5 6" key="1">
    <citation type="journal article" date="2024" name="G3 (Bethesda)">
        <title>Genome assembly of Hibiscus sabdariffa L. provides insights into metabolisms of medicinal natural products.</title>
        <authorList>
            <person name="Kim T."/>
        </authorList>
    </citation>
    <scope>NUCLEOTIDE SEQUENCE [LARGE SCALE GENOMIC DNA]</scope>
    <source>
        <strain evidence="5">TK-2024</strain>
        <tissue evidence="5">Old leaves</tissue>
    </source>
</reference>
<evidence type="ECO:0000256" key="3">
    <source>
        <dbReference type="ARBA" id="ARBA00022840"/>
    </source>
</evidence>
<keyword evidence="6" id="KW-1185">Reference proteome</keyword>
<evidence type="ECO:0000256" key="1">
    <source>
        <dbReference type="ARBA" id="ARBA00022598"/>
    </source>
</evidence>
<dbReference type="EMBL" id="JBBPBN010000020">
    <property type="protein sequence ID" value="KAK9017046.1"/>
    <property type="molecule type" value="Genomic_DNA"/>
</dbReference>
<gene>
    <name evidence="5" type="ORF">V6N11_079533</name>
</gene>
<sequence length="102" mass="11345">MVRPVIAKAMVDVAREVGTDAVSHGRTGKGKDQVRFERTFFALNPDLNVVAPWREWDISGREDAIGYAKKHNVPIPVTKKLINVLVITSSCYWSFSLSESLG</sequence>
<feature type="domain" description="Arginosuccinate synthase-like N-terminal" evidence="4">
    <location>
        <begin position="2"/>
        <end position="74"/>
    </location>
</feature>
<evidence type="ECO:0000259" key="4">
    <source>
        <dbReference type="Pfam" id="PF00764"/>
    </source>
</evidence>
<dbReference type="InterPro" id="IPR048267">
    <property type="entry name" value="Arginosuc_syn_N"/>
</dbReference>
<evidence type="ECO:0000256" key="2">
    <source>
        <dbReference type="ARBA" id="ARBA00022741"/>
    </source>
</evidence>
<dbReference type="PANTHER" id="PTHR11587:SF2">
    <property type="entry name" value="ARGININOSUCCINATE SYNTHASE"/>
    <property type="match status" value="1"/>
</dbReference>
<keyword evidence="3" id="KW-0067">ATP-binding</keyword>
<name>A0ABR2RW83_9ROSI</name>
<comment type="caution">
    <text evidence="5">The sequence shown here is derived from an EMBL/GenBank/DDBJ whole genome shotgun (WGS) entry which is preliminary data.</text>
</comment>
<evidence type="ECO:0000313" key="5">
    <source>
        <dbReference type="EMBL" id="KAK9017046.1"/>
    </source>
</evidence>
<organism evidence="5 6">
    <name type="scientific">Hibiscus sabdariffa</name>
    <name type="common">roselle</name>
    <dbReference type="NCBI Taxonomy" id="183260"/>
    <lineage>
        <taxon>Eukaryota</taxon>
        <taxon>Viridiplantae</taxon>
        <taxon>Streptophyta</taxon>
        <taxon>Embryophyta</taxon>
        <taxon>Tracheophyta</taxon>
        <taxon>Spermatophyta</taxon>
        <taxon>Magnoliopsida</taxon>
        <taxon>eudicotyledons</taxon>
        <taxon>Gunneridae</taxon>
        <taxon>Pentapetalae</taxon>
        <taxon>rosids</taxon>
        <taxon>malvids</taxon>
        <taxon>Malvales</taxon>
        <taxon>Malvaceae</taxon>
        <taxon>Malvoideae</taxon>
        <taxon>Hibiscus</taxon>
    </lineage>
</organism>
<dbReference type="Proteomes" id="UP001396334">
    <property type="component" value="Unassembled WGS sequence"/>
</dbReference>
<dbReference type="PANTHER" id="PTHR11587">
    <property type="entry name" value="ARGININOSUCCINATE SYNTHASE"/>
    <property type="match status" value="1"/>
</dbReference>
<proteinExistence type="predicted"/>
<dbReference type="SUPFAM" id="SSF52402">
    <property type="entry name" value="Adenine nucleotide alpha hydrolases-like"/>
    <property type="match status" value="1"/>
</dbReference>
<dbReference type="InterPro" id="IPR001518">
    <property type="entry name" value="Arginosuc_synth"/>
</dbReference>
<keyword evidence="1" id="KW-0436">Ligase</keyword>
<protein>
    <recommendedName>
        <fullName evidence="4">Arginosuccinate synthase-like N-terminal domain-containing protein</fullName>
    </recommendedName>
</protein>
<accession>A0ABR2RW83</accession>
<keyword evidence="2" id="KW-0547">Nucleotide-binding</keyword>
<dbReference type="Pfam" id="PF00764">
    <property type="entry name" value="Arginosuc_synth"/>
    <property type="match status" value="1"/>
</dbReference>
<evidence type="ECO:0000313" key="6">
    <source>
        <dbReference type="Proteomes" id="UP001396334"/>
    </source>
</evidence>